<feature type="repeat" description="ANK" evidence="1">
    <location>
        <begin position="136"/>
        <end position="169"/>
    </location>
</feature>
<dbReference type="InterPro" id="IPR036770">
    <property type="entry name" value="Ankyrin_rpt-contain_sf"/>
</dbReference>
<name>A0A671Y2U5_SPAAU</name>
<dbReference type="PANTHER" id="PTHR46677:SF1">
    <property type="entry name" value="SMC5-SMC6 COMPLEX LOCALIZATION FACTOR PROTEIN 1"/>
    <property type="match status" value="1"/>
</dbReference>
<dbReference type="GeneTree" id="ENSGT00940000156532"/>
<dbReference type="GO" id="GO:0035861">
    <property type="term" value="C:site of double-strand break"/>
    <property type="evidence" value="ECO:0007669"/>
    <property type="project" value="TreeGrafter"/>
</dbReference>
<dbReference type="AlphaFoldDB" id="A0A671Y2U5"/>
<dbReference type="InterPro" id="IPR002110">
    <property type="entry name" value="Ankyrin_rpt"/>
</dbReference>
<dbReference type="GO" id="GO:1990166">
    <property type="term" value="P:protein localization to site of double-strand break"/>
    <property type="evidence" value="ECO:0007669"/>
    <property type="project" value="TreeGrafter"/>
</dbReference>
<keyword evidence="2" id="KW-0812">Transmembrane</keyword>
<dbReference type="SUPFAM" id="SSF48403">
    <property type="entry name" value="Ankyrin repeat"/>
    <property type="match status" value="1"/>
</dbReference>
<protein>
    <submittedName>
        <fullName evidence="3">Uncharacterized protein</fullName>
    </submittedName>
</protein>
<dbReference type="GO" id="GO:2000781">
    <property type="term" value="P:positive regulation of double-strand break repair"/>
    <property type="evidence" value="ECO:0007669"/>
    <property type="project" value="InterPro"/>
</dbReference>
<reference evidence="3" key="3">
    <citation type="submission" date="2025-09" db="UniProtKB">
        <authorList>
            <consortium name="Ensembl"/>
        </authorList>
    </citation>
    <scope>IDENTIFICATION</scope>
</reference>
<dbReference type="Ensembl" id="ENSSAUT00010060295.1">
    <property type="protein sequence ID" value="ENSSAUP00010057421.1"/>
    <property type="gene ID" value="ENSSAUG00010023493.1"/>
</dbReference>
<feature type="repeat" description="ANK" evidence="1">
    <location>
        <begin position="204"/>
        <end position="227"/>
    </location>
</feature>
<reference evidence="3" key="1">
    <citation type="submission" date="2021-04" db="EMBL/GenBank/DDBJ databases">
        <authorList>
            <consortium name="Wellcome Sanger Institute Data Sharing"/>
        </authorList>
    </citation>
    <scope>NUCLEOTIDE SEQUENCE [LARGE SCALE GENOMIC DNA]</scope>
</reference>
<evidence type="ECO:0000256" key="2">
    <source>
        <dbReference type="SAM" id="Phobius"/>
    </source>
</evidence>
<dbReference type="Proteomes" id="UP000472265">
    <property type="component" value="Chromosome 5"/>
</dbReference>
<dbReference type="GO" id="GO:0005634">
    <property type="term" value="C:nucleus"/>
    <property type="evidence" value="ECO:0007669"/>
    <property type="project" value="TreeGrafter"/>
</dbReference>
<dbReference type="Pfam" id="PF12796">
    <property type="entry name" value="Ank_2"/>
    <property type="match status" value="1"/>
</dbReference>
<feature type="transmembrane region" description="Helical" evidence="2">
    <location>
        <begin position="112"/>
        <end position="135"/>
    </location>
</feature>
<evidence type="ECO:0000313" key="4">
    <source>
        <dbReference type="Proteomes" id="UP000472265"/>
    </source>
</evidence>
<keyword evidence="1" id="KW-0040">ANK repeat</keyword>
<accession>A0A671Y2U5</accession>
<evidence type="ECO:0000313" key="3">
    <source>
        <dbReference type="Ensembl" id="ENSSAUP00010057421.1"/>
    </source>
</evidence>
<dbReference type="GO" id="GO:0006974">
    <property type="term" value="P:DNA damage response"/>
    <property type="evidence" value="ECO:0007669"/>
    <property type="project" value="TreeGrafter"/>
</dbReference>
<dbReference type="PROSITE" id="PS50297">
    <property type="entry name" value="ANK_REP_REGION"/>
    <property type="match status" value="2"/>
</dbReference>
<dbReference type="Gene3D" id="1.25.40.20">
    <property type="entry name" value="Ankyrin repeat-containing domain"/>
    <property type="match status" value="1"/>
</dbReference>
<feature type="transmembrane region" description="Helical" evidence="2">
    <location>
        <begin position="76"/>
        <end position="100"/>
    </location>
</feature>
<dbReference type="PROSITE" id="PS50088">
    <property type="entry name" value="ANK_REPEAT"/>
    <property type="match status" value="2"/>
</dbReference>
<dbReference type="InParanoid" id="A0A671Y2U5"/>
<dbReference type="PANTHER" id="PTHR46677">
    <property type="entry name" value="SMC5-SMC6 COMPLEX LOCALIZATION FACTOR PROTEIN 1"/>
    <property type="match status" value="1"/>
</dbReference>
<organism evidence="3 4">
    <name type="scientific">Sparus aurata</name>
    <name type="common">Gilthead sea bream</name>
    <dbReference type="NCBI Taxonomy" id="8175"/>
    <lineage>
        <taxon>Eukaryota</taxon>
        <taxon>Metazoa</taxon>
        <taxon>Chordata</taxon>
        <taxon>Craniata</taxon>
        <taxon>Vertebrata</taxon>
        <taxon>Euteleostomi</taxon>
        <taxon>Actinopterygii</taxon>
        <taxon>Neopterygii</taxon>
        <taxon>Teleostei</taxon>
        <taxon>Neoteleostei</taxon>
        <taxon>Acanthomorphata</taxon>
        <taxon>Eupercaria</taxon>
        <taxon>Spariformes</taxon>
        <taxon>Sparidae</taxon>
        <taxon>Sparus</taxon>
    </lineage>
</organism>
<reference evidence="3" key="2">
    <citation type="submission" date="2025-08" db="UniProtKB">
        <authorList>
            <consortium name="Ensembl"/>
        </authorList>
    </citation>
    <scope>IDENTIFICATION</scope>
</reference>
<dbReference type="SMART" id="SM00248">
    <property type="entry name" value="ANK"/>
    <property type="match status" value="3"/>
</dbReference>
<keyword evidence="2" id="KW-1133">Transmembrane helix</keyword>
<evidence type="ECO:0000256" key="1">
    <source>
        <dbReference type="PROSITE-ProRule" id="PRU00023"/>
    </source>
</evidence>
<proteinExistence type="predicted"/>
<dbReference type="InterPro" id="IPR042479">
    <property type="entry name" value="Slf1"/>
</dbReference>
<keyword evidence="2" id="KW-0472">Membrane</keyword>
<sequence length="373" mass="40660">FGISAVRNLLDCVGALGAVVPSCEATDPALELVVRIRSTRMKVVMADAIFRNLCCRNGYTVVDEPLSLKKMVSARLFALFFFGVWGHFCGILLVCSPYGGGQWAGHRAHPNFWISLFSLPPLLSFGCVCPLCVLVEGETLLHRACKRNQVETVLQILALPGTDVNIKDHAGWTPLHEACNHGSTTCVEALLHHHPAPVLNNQVGGVSPLHDALLNGHMDIAKMLLEHAGGCTSPVLLERNLMYSITQNMAVTEVLNLPLLEAGSTLLAHLIFSYQQERGLSGCMQPSDTSSSLAYRLVRALEAHSLQSVTLGWTDRRAARLAEDAKTLLELGRGSYLGQVPQAVKECKGENTQFLMEILEFVKGCRSTHSLLE</sequence>
<keyword evidence="4" id="KW-1185">Reference proteome</keyword>